<dbReference type="KEGG" id="npl:FGF80_15885"/>
<dbReference type="RefSeq" id="WP_138655083.1">
    <property type="nucleotide sequence ID" value="NZ_CP040637.1"/>
</dbReference>
<feature type="transmembrane region" description="Helical" evidence="1">
    <location>
        <begin position="64"/>
        <end position="83"/>
    </location>
</feature>
<sequence length="116" mass="11863">MTVPYRLRTLGTVSVYAICLLLAGFVFVAEPTDALIAIPIGSGSLLLVHAVTTNQLDELGSAIMGLYGALLLTSVSLGLGQVFVIGRGDAPIDPVGTTGTVAMTTVLVGGYLLATR</sequence>
<feature type="transmembrane region" description="Helical" evidence="1">
    <location>
        <begin position="34"/>
        <end position="52"/>
    </location>
</feature>
<dbReference type="GeneID" id="96157516"/>
<gene>
    <name evidence="2" type="ORF">FGF80_15885</name>
</gene>
<organism evidence="2 3">
    <name type="scientific">Natrinema pallidum</name>
    <dbReference type="NCBI Taxonomy" id="69527"/>
    <lineage>
        <taxon>Archaea</taxon>
        <taxon>Methanobacteriati</taxon>
        <taxon>Methanobacteriota</taxon>
        <taxon>Stenosarchaea group</taxon>
        <taxon>Halobacteria</taxon>
        <taxon>Halobacteriales</taxon>
        <taxon>Natrialbaceae</taxon>
        <taxon>Natrinema</taxon>
    </lineage>
</organism>
<feature type="transmembrane region" description="Helical" evidence="1">
    <location>
        <begin position="95"/>
        <end position="114"/>
    </location>
</feature>
<protein>
    <submittedName>
        <fullName evidence="2">Uncharacterized protein</fullName>
    </submittedName>
</protein>
<evidence type="ECO:0000256" key="1">
    <source>
        <dbReference type="SAM" id="Phobius"/>
    </source>
</evidence>
<dbReference type="Proteomes" id="UP000307562">
    <property type="component" value="Chromosome"/>
</dbReference>
<evidence type="ECO:0000313" key="3">
    <source>
        <dbReference type="Proteomes" id="UP000307562"/>
    </source>
</evidence>
<feature type="transmembrane region" description="Helical" evidence="1">
    <location>
        <begin position="7"/>
        <end position="28"/>
    </location>
</feature>
<keyword evidence="1" id="KW-0472">Membrane</keyword>
<proteinExistence type="predicted"/>
<dbReference type="EMBL" id="CP040637">
    <property type="protein sequence ID" value="QCW04614.1"/>
    <property type="molecule type" value="Genomic_DNA"/>
</dbReference>
<accession>A0A4V1IFD5</accession>
<keyword evidence="1" id="KW-0812">Transmembrane</keyword>
<evidence type="ECO:0000313" key="2">
    <source>
        <dbReference type="EMBL" id="QCW04614.1"/>
    </source>
</evidence>
<keyword evidence="1" id="KW-1133">Transmembrane helix</keyword>
<name>A0A4V1IFD5_9EURY</name>
<reference evidence="3" key="1">
    <citation type="submission" date="2019-05" db="EMBL/GenBank/DDBJ databases">
        <title>Complete Genome Sequence and Methylation Pattern of the Halophilic Archaeon Natrinema pallidum BOL6-1.</title>
        <authorList>
            <person name="DasSarma P."/>
            <person name="DasSarma B.P."/>
            <person name="DasSarma S.L."/>
            <person name="Martinez F.L."/>
            <person name="Guzman D."/>
            <person name="Roberts R.J."/>
            <person name="DasSarma S."/>
        </authorList>
    </citation>
    <scope>NUCLEOTIDE SEQUENCE [LARGE SCALE GENOMIC DNA]</scope>
    <source>
        <strain evidence="3">BOL6-1</strain>
    </source>
</reference>
<dbReference type="AlphaFoldDB" id="A0A4V1IFD5"/>
<keyword evidence="3" id="KW-1185">Reference proteome</keyword>